<evidence type="ECO:0000313" key="1">
    <source>
        <dbReference type="EMBL" id="GFC96383.1"/>
    </source>
</evidence>
<protein>
    <submittedName>
        <fullName evidence="1">Uncharacterized protein</fullName>
    </submittedName>
</protein>
<proteinExistence type="predicted"/>
<dbReference type="AlphaFoldDB" id="A0A699SGV7"/>
<gene>
    <name evidence="1" type="ORF">Tci_868353</name>
</gene>
<organism evidence="1">
    <name type="scientific">Tanacetum cinerariifolium</name>
    <name type="common">Dalmatian daisy</name>
    <name type="synonym">Chrysanthemum cinerariifolium</name>
    <dbReference type="NCBI Taxonomy" id="118510"/>
    <lineage>
        <taxon>Eukaryota</taxon>
        <taxon>Viridiplantae</taxon>
        <taxon>Streptophyta</taxon>
        <taxon>Embryophyta</taxon>
        <taxon>Tracheophyta</taxon>
        <taxon>Spermatophyta</taxon>
        <taxon>Magnoliopsida</taxon>
        <taxon>eudicotyledons</taxon>
        <taxon>Gunneridae</taxon>
        <taxon>Pentapetalae</taxon>
        <taxon>asterids</taxon>
        <taxon>campanulids</taxon>
        <taxon>Asterales</taxon>
        <taxon>Asteraceae</taxon>
        <taxon>Asteroideae</taxon>
        <taxon>Anthemideae</taxon>
        <taxon>Anthemidinae</taxon>
        <taxon>Tanacetum</taxon>
    </lineage>
</organism>
<sequence length="123" mass="13063">MHVGVKSGSDNFFHAEYGIRLMLAPRSASAKHSAIPEKSHGIKNLLGSPNFSGITVSFVASGTFSTTGGEIEGPSYETPLRVVIDFKSLFGLATVLPGKVPELEGDAVAIISLNSFVWLDRDV</sequence>
<name>A0A699SGV7_TANCI</name>
<comment type="caution">
    <text evidence="1">The sequence shown here is derived from an EMBL/GenBank/DDBJ whole genome shotgun (WGS) entry which is preliminary data.</text>
</comment>
<reference evidence="1" key="1">
    <citation type="journal article" date="2019" name="Sci. Rep.">
        <title>Draft genome of Tanacetum cinerariifolium, the natural source of mosquito coil.</title>
        <authorList>
            <person name="Yamashiro T."/>
            <person name="Shiraishi A."/>
            <person name="Satake H."/>
            <person name="Nakayama K."/>
        </authorList>
    </citation>
    <scope>NUCLEOTIDE SEQUENCE</scope>
</reference>
<dbReference type="EMBL" id="BKCJ011159845">
    <property type="protein sequence ID" value="GFC96383.1"/>
    <property type="molecule type" value="Genomic_DNA"/>
</dbReference>
<accession>A0A699SGV7</accession>